<dbReference type="Proteomes" id="UP001331761">
    <property type="component" value="Unassembled WGS sequence"/>
</dbReference>
<keyword evidence="2" id="KW-0813">Transport</keyword>
<dbReference type="GO" id="GO:0051260">
    <property type="term" value="P:protein homooligomerization"/>
    <property type="evidence" value="ECO:0007669"/>
    <property type="project" value="InterPro"/>
</dbReference>
<gene>
    <name evidence="2" type="ORF">GCK32_019354</name>
</gene>
<dbReference type="Pfam" id="PF02214">
    <property type="entry name" value="BTB_2"/>
    <property type="match status" value="1"/>
</dbReference>
<sequence>MFVKKIPLADAISKMKDTRFEERPPPQNSIDAIATDPTESYIRLNIGGKSYCVRKELYTEERTLMHDIVESSHEERMLMMDGCDPVTGEYYLERNSRLADHIVDFFATGEA</sequence>
<proteinExistence type="predicted"/>
<dbReference type="InterPro" id="IPR011333">
    <property type="entry name" value="SKP1/BTB/POZ_sf"/>
</dbReference>
<evidence type="ECO:0000313" key="3">
    <source>
        <dbReference type="Proteomes" id="UP001331761"/>
    </source>
</evidence>
<name>A0AAN8FCG5_TRICO</name>
<keyword evidence="2" id="KW-0406">Ion transport</keyword>
<dbReference type="EMBL" id="WIXE01014191">
    <property type="protein sequence ID" value="KAK5974465.1"/>
    <property type="molecule type" value="Genomic_DNA"/>
</dbReference>
<evidence type="ECO:0000259" key="1">
    <source>
        <dbReference type="Pfam" id="PF02214"/>
    </source>
</evidence>
<dbReference type="InterPro" id="IPR003131">
    <property type="entry name" value="T1-type_BTB"/>
</dbReference>
<reference evidence="2 3" key="1">
    <citation type="submission" date="2019-10" db="EMBL/GenBank/DDBJ databases">
        <title>Assembly and Annotation for the nematode Trichostrongylus colubriformis.</title>
        <authorList>
            <person name="Martin J."/>
        </authorList>
    </citation>
    <scope>NUCLEOTIDE SEQUENCE [LARGE SCALE GENOMIC DNA]</scope>
    <source>
        <strain evidence="2">G859</strain>
        <tissue evidence="2">Whole worm</tissue>
    </source>
</reference>
<dbReference type="Gene3D" id="3.30.710.10">
    <property type="entry name" value="Potassium Channel Kv1.1, Chain A"/>
    <property type="match status" value="1"/>
</dbReference>
<keyword evidence="2" id="KW-0407">Ion channel</keyword>
<evidence type="ECO:0000313" key="2">
    <source>
        <dbReference type="EMBL" id="KAK5974465.1"/>
    </source>
</evidence>
<comment type="caution">
    <text evidence="2">The sequence shown here is derived from an EMBL/GenBank/DDBJ whole genome shotgun (WGS) entry which is preliminary data.</text>
</comment>
<protein>
    <submittedName>
        <fullName evidence="2">K+ channel tetramerization domain protein</fullName>
    </submittedName>
</protein>
<keyword evidence="3" id="KW-1185">Reference proteome</keyword>
<dbReference type="SUPFAM" id="SSF54695">
    <property type="entry name" value="POZ domain"/>
    <property type="match status" value="1"/>
</dbReference>
<dbReference type="GO" id="GO:0034220">
    <property type="term" value="P:monoatomic ion transmembrane transport"/>
    <property type="evidence" value="ECO:0007669"/>
    <property type="project" value="UniProtKB-KW"/>
</dbReference>
<feature type="domain" description="Potassium channel tetramerisation-type BTB" evidence="1">
    <location>
        <begin position="42"/>
        <end position="109"/>
    </location>
</feature>
<organism evidence="2 3">
    <name type="scientific">Trichostrongylus colubriformis</name>
    <name type="common">Black scour worm</name>
    <dbReference type="NCBI Taxonomy" id="6319"/>
    <lineage>
        <taxon>Eukaryota</taxon>
        <taxon>Metazoa</taxon>
        <taxon>Ecdysozoa</taxon>
        <taxon>Nematoda</taxon>
        <taxon>Chromadorea</taxon>
        <taxon>Rhabditida</taxon>
        <taxon>Rhabditina</taxon>
        <taxon>Rhabditomorpha</taxon>
        <taxon>Strongyloidea</taxon>
        <taxon>Trichostrongylidae</taxon>
        <taxon>Trichostrongylus</taxon>
    </lineage>
</organism>
<dbReference type="AlphaFoldDB" id="A0AAN8FCG5"/>
<accession>A0AAN8FCG5</accession>